<dbReference type="EMBL" id="CACVAY010000084">
    <property type="protein sequence ID" value="CAA6817570.1"/>
    <property type="molecule type" value="Genomic_DNA"/>
</dbReference>
<accession>A0A6S6TLW1</accession>
<reference evidence="2" key="1">
    <citation type="submission" date="2020-01" db="EMBL/GenBank/DDBJ databases">
        <authorList>
            <person name="Meier V. D."/>
            <person name="Meier V D."/>
        </authorList>
    </citation>
    <scope>NUCLEOTIDE SEQUENCE</scope>
    <source>
        <strain evidence="2">HLG_WM_MAG_07</strain>
    </source>
</reference>
<name>A0A6S6TLW1_9GAMM</name>
<feature type="chain" id="PRO_5028103819" description="Peptidase M48 domain-containing protein" evidence="1">
    <location>
        <begin position="31"/>
        <end position="236"/>
    </location>
</feature>
<feature type="signal peptide" evidence="1">
    <location>
        <begin position="1"/>
        <end position="30"/>
    </location>
</feature>
<keyword evidence="1" id="KW-0732">Signal</keyword>
<organism evidence="2">
    <name type="scientific">uncultured Thiotrichaceae bacterium</name>
    <dbReference type="NCBI Taxonomy" id="298394"/>
    <lineage>
        <taxon>Bacteria</taxon>
        <taxon>Pseudomonadati</taxon>
        <taxon>Pseudomonadota</taxon>
        <taxon>Gammaproteobacteria</taxon>
        <taxon>Thiotrichales</taxon>
        <taxon>Thiotrichaceae</taxon>
        <taxon>environmental samples</taxon>
    </lineage>
</organism>
<dbReference type="AlphaFoldDB" id="A0A6S6TLW1"/>
<protein>
    <recommendedName>
        <fullName evidence="3">Peptidase M48 domain-containing protein</fullName>
    </recommendedName>
</protein>
<proteinExistence type="predicted"/>
<evidence type="ECO:0000313" key="2">
    <source>
        <dbReference type="EMBL" id="CAA6817570.1"/>
    </source>
</evidence>
<evidence type="ECO:0000256" key="1">
    <source>
        <dbReference type="SAM" id="SignalP"/>
    </source>
</evidence>
<sequence>MLTPPFLQKKILLKTLILSFTLAFPPLNHARDNGVCSAQVLAEKTSTGYTWTLASRLGALMVEAQKQFGVRDKNWTLLGVDFTKDQAPSIWYPFSGDDQKMIGILITQQAASNEKEAIFQLAHEVVHTLSPTGPHNSSLVFEEGLASHFSIHAPRKLGIDISPDYFASGKYRRAYQELEKLYAIYPDASERIKKLRLDIYSFSDLDEVTFRKQFPQLSSSHVKTLLTRFDQWNPAS</sequence>
<gene>
    <name evidence="2" type="ORF">HELGO_WM4847</name>
</gene>
<evidence type="ECO:0008006" key="3">
    <source>
        <dbReference type="Google" id="ProtNLM"/>
    </source>
</evidence>